<gene>
    <name evidence="2" type="ORF">M094_1606</name>
</gene>
<keyword evidence="1" id="KW-0812">Transmembrane</keyword>
<sequence length="91" mass="10435">MFLYISVSFFPVWRLLCILRYTIQGVGYTNLAMLSGVLEMIARILVSLLAVPAFGYLAVCFGDPTAWIFADAFLIPAFIYVYRRILRMKKN</sequence>
<feature type="transmembrane region" description="Helical" evidence="1">
    <location>
        <begin position="65"/>
        <end position="82"/>
    </location>
</feature>
<keyword evidence="1" id="KW-0472">Membrane</keyword>
<dbReference type="PATRIC" id="fig|1339349.3.peg.2760"/>
<evidence type="ECO:0000313" key="2">
    <source>
        <dbReference type="EMBL" id="KDS50675.1"/>
    </source>
</evidence>
<proteinExistence type="predicted"/>
<evidence type="ECO:0000313" key="3">
    <source>
        <dbReference type="Proteomes" id="UP000028013"/>
    </source>
</evidence>
<accession>A0A078RZB9</accession>
<name>A0A078RZB9_BACUN</name>
<dbReference type="Proteomes" id="UP000028013">
    <property type="component" value="Unassembled WGS sequence"/>
</dbReference>
<organism evidence="2 3">
    <name type="scientific">Bacteroides uniformis str. 3978 T3 ii</name>
    <dbReference type="NCBI Taxonomy" id="1339349"/>
    <lineage>
        <taxon>Bacteria</taxon>
        <taxon>Pseudomonadati</taxon>
        <taxon>Bacteroidota</taxon>
        <taxon>Bacteroidia</taxon>
        <taxon>Bacteroidales</taxon>
        <taxon>Bacteroidaceae</taxon>
        <taxon>Bacteroides</taxon>
    </lineage>
</organism>
<evidence type="ECO:0000256" key="1">
    <source>
        <dbReference type="SAM" id="Phobius"/>
    </source>
</evidence>
<feature type="transmembrane region" description="Helical" evidence="1">
    <location>
        <begin position="12"/>
        <end position="33"/>
    </location>
</feature>
<dbReference type="AlphaFoldDB" id="A0A078RZB9"/>
<feature type="transmembrane region" description="Helical" evidence="1">
    <location>
        <begin position="40"/>
        <end position="59"/>
    </location>
</feature>
<comment type="caution">
    <text evidence="2">The sequence shown here is derived from an EMBL/GenBank/DDBJ whole genome shotgun (WGS) entry which is preliminary data.</text>
</comment>
<reference evidence="2 3" key="1">
    <citation type="submission" date="2014-04" db="EMBL/GenBank/DDBJ databases">
        <authorList>
            <person name="Sears C."/>
            <person name="Carroll K."/>
            <person name="Sack B.R."/>
            <person name="Qadri F."/>
            <person name="Myers L.L."/>
            <person name="Chung G.-T."/>
            <person name="Escheverria P."/>
            <person name="Fraser C.M."/>
            <person name="Sadzewicz L."/>
            <person name="Shefchek K.A."/>
            <person name="Tallon L."/>
            <person name="Das S.P."/>
            <person name="Daugherty S."/>
            <person name="Mongodin E.F."/>
        </authorList>
    </citation>
    <scope>NUCLEOTIDE SEQUENCE [LARGE SCALE GENOMIC DNA]</scope>
    <source>
        <strain evidence="2 3">3978 T3 ii</strain>
    </source>
</reference>
<keyword evidence="1" id="KW-1133">Transmembrane helix</keyword>
<protein>
    <submittedName>
        <fullName evidence="2">Putative membrane protein</fullName>
    </submittedName>
</protein>
<dbReference type="EMBL" id="JNHN01000174">
    <property type="protein sequence ID" value="KDS50675.1"/>
    <property type="molecule type" value="Genomic_DNA"/>
</dbReference>